<dbReference type="KEGG" id="vg:54991494"/>
<name>A0A2S1GSS7_9CAUD</name>
<dbReference type="EMBL" id="MH059633">
    <property type="protein sequence ID" value="AWD92406.1"/>
    <property type="molecule type" value="Genomic_DNA"/>
</dbReference>
<reference evidence="1 2" key="1">
    <citation type="submission" date="2018-03" db="EMBL/GenBank/DDBJ databases">
        <title>Phage therapy in agriculture - a green tech approach to combat plant pathogenic bacteria.</title>
        <authorList>
            <person name="Carstens A.B."/>
            <person name="Djurhuus A.M."/>
            <person name="Hansen L.H."/>
        </authorList>
    </citation>
    <scope>NUCLEOTIDE SEQUENCE [LARGE SCALE GENOMIC DNA]</scope>
</reference>
<sequence>MSKVYVISTMTSSVSYTFYEVVDNLPRVKDKIVIHGGANLPSMRSGFGEVSQDGEGSPMWTAAGIVTPITTERYEKLKDHHIFQKHLAAGRVSVSEKDVEGNHREVKRIVSGMEARDGFAQLTPTTFKQKVKVTTEMKSEGNRI</sequence>
<dbReference type="RefSeq" id="YP_009800987.1">
    <property type="nucleotide sequence ID" value="NC_047962.1"/>
</dbReference>
<protein>
    <submittedName>
        <fullName evidence="1">Uncharacterized protein</fullName>
    </submittedName>
</protein>
<dbReference type="Proteomes" id="UP000246901">
    <property type="component" value="Segment"/>
</dbReference>
<keyword evidence="2" id="KW-1185">Reference proteome</keyword>
<evidence type="ECO:0000313" key="1">
    <source>
        <dbReference type="EMBL" id="AWD92406.1"/>
    </source>
</evidence>
<accession>A0A2S1GSS7</accession>
<dbReference type="GeneID" id="54991494"/>
<evidence type="ECO:0000313" key="2">
    <source>
        <dbReference type="Proteomes" id="UP000246901"/>
    </source>
</evidence>
<organism evidence="1 2">
    <name type="scientific">Xanthomonas phage Carpasina</name>
    <dbReference type="NCBI Taxonomy" id="2163636"/>
    <lineage>
        <taxon>Viruses</taxon>
        <taxon>Duplodnaviria</taxon>
        <taxon>Heunggongvirae</taxon>
        <taxon>Uroviricota</taxon>
        <taxon>Caudoviricetes</taxon>
        <taxon>Lindbergviridae</taxon>
        <taxon>Carpasinavirus</taxon>
        <taxon>Carpasinavirus carpasina</taxon>
    </lineage>
</organism>
<proteinExistence type="predicted"/>